<dbReference type="EMBL" id="MK072095">
    <property type="protein sequence ID" value="AYV78755.1"/>
    <property type="molecule type" value="Genomic_DNA"/>
</dbReference>
<gene>
    <name evidence="1" type="ORF">Edafosvirus30_6</name>
</gene>
<proteinExistence type="predicted"/>
<organism evidence="1">
    <name type="scientific">Edafosvirus sp</name>
    <dbReference type="NCBI Taxonomy" id="2487765"/>
    <lineage>
        <taxon>Viruses</taxon>
        <taxon>Varidnaviria</taxon>
        <taxon>Bamfordvirae</taxon>
        <taxon>Nucleocytoviricota</taxon>
        <taxon>Megaviricetes</taxon>
        <taxon>Imitervirales</taxon>
        <taxon>Mimiviridae</taxon>
        <taxon>Klosneuvirinae</taxon>
    </lineage>
</organism>
<sequence length="320" mass="37080">MSKFEIAIIKPNNYIITDIIPKNLELDKIEENIEDFIDIVSVENTNEMMEIVVDKIQLTSDIMGYTTKCCENENYVYQICHTVPEKSQEATAIINGIASHLGEGQLKIYGTCVLIKTKILSNNTCESTSVNINDIAYVLQRKFLHTGVIVRTDESVDEFTFSKDPIEQFTSEMSNYRYLEMEYLNMIFMIFIELVPKHNTINKKTSILSYSHKIHGDTLIVLKTTENEYVDLDKQLFNKVMTCISDLSIPRTLIETEDLNGTVKNGKQLVMNFYTTIANRYLNYCKKYTNDEYQNEIRQEILNRPPLNIVLVKKEQKIKL</sequence>
<protein>
    <submittedName>
        <fullName evidence="1">Uncharacterized protein</fullName>
    </submittedName>
</protein>
<accession>A0A3G4ZV31</accession>
<evidence type="ECO:0000313" key="1">
    <source>
        <dbReference type="EMBL" id="AYV78755.1"/>
    </source>
</evidence>
<name>A0A3G4ZV31_9VIRU</name>
<reference evidence="1" key="1">
    <citation type="submission" date="2018-10" db="EMBL/GenBank/DDBJ databases">
        <title>Hidden diversity of soil giant viruses.</title>
        <authorList>
            <person name="Schulz F."/>
            <person name="Alteio L."/>
            <person name="Goudeau D."/>
            <person name="Ryan E.M."/>
            <person name="Malmstrom R.R."/>
            <person name="Blanchard J."/>
            <person name="Woyke T."/>
        </authorList>
    </citation>
    <scope>NUCLEOTIDE SEQUENCE</scope>
    <source>
        <strain evidence="1">EDV1</strain>
    </source>
</reference>